<feature type="region of interest" description="Disordered" evidence="1">
    <location>
        <begin position="1"/>
        <end position="51"/>
    </location>
</feature>
<gene>
    <name evidence="2" type="ORF">HAX54_046143</name>
</gene>
<dbReference type="EMBL" id="JACEIK010007242">
    <property type="protein sequence ID" value="MCE3049927.1"/>
    <property type="molecule type" value="Genomic_DNA"/>
</dbReference>
<dbReference type="Proteomes" id="UP000823775">
    <property type="component" value="Unassembled WGS sequence"/>
</dbReference>
<organism evidence="2 3">
    <name type="scientific">Datura stramonium</name>
    <name type="common">Jimsonweed</name>
    <name type="synonym">Common thornapple</name>
    <dbReference type="NCBI Taxonomy" id="4076"/>
    <lineage>
        <taxon>Eukaryota</taxon>
        <taxon>Viridiplantae</taxon>
        <taxon>Streptophyta</taxon>
        <taxon>Embryophyta</taxon>
        <taxon>Tracheophyta</taxon>
        <taxon>Spermatophyta</taxon>
        <taxon>Magnoliopsida</taxon>
        <taxon>eudicotyledons</taxon>
        <taxon>Gunneridae</taxon>
        <taxon>Pentapetalae</taxon>
        <taxon>asterids</taxon>
        <taxon>lamiids</taxon>
        <taxon>Solanales</taxon>
        <taxon>Solanaceae</taxon>
        <taxon>Solanoideae</taxon>
        <taxon>Datureae</taxon>
        <taxon>Datura</taxon>
    </lineage>
</organism>
<name>A0ABS8WIL3_DATST</name>
<keyword evidence="3" id="KW-1185">Reference proteome</keyword>
<comment type="caution">
    <text evidence="2">The sequence shown here is derived from an EMBL/GenBank/DDBJ whole genome shotgun (WGS) entry which is preliminary data.</text>
</comment>
<feature type="non-terminal residue" evidence="2">
    <location>
        <position position="85"/>
    </location>
</feature>
<reference evidence="2 3" key="1">
    <citation type="journal article" date="2021" name="BMC Genomics">
        <title>Datura genome reveals duplications of psychoactive alkaloid biosynthetic genes and high mutation rate following tissue culture.</title>
        <authorList>
            <person name="Rajewski A."/>
            <person name="Carter-House D."/>
            <person name="Stajich J."/>
            <person name="Litt A."/>
        </authorList>
    </citation>
    <scope>NUCLEOTIDE SEQUENCE [LARGE SCALE GENOMIC DNA]</scope>
    <source>
        <strain evidence="2">AR-01</strain>
    </source>
</reference>
<feature type="compositionally biased region" description="Polar residues" evidence="1">
    <location>
        <begin position="69"/>
        <end position="79"/>
    </location>
</feature>
<proteinExistence type="predicted"/>
<protein>
    <submittedName>
        <fullName evidence="2">Uncharacterized protein</fullName>
    </submittedName>
</protein>
<evidence type="ECO:0000313" key="3">
    <source>
        <dbReference type="Proteomes" id="UP000823775"/>
    </source>
</evidence>
<accession>A0ABS8WIL3</accession>
<feature type="non-terminal residue" evidence="2">
    <location>
        <position position="1"/>
    </location>
</feature>
<sequence length="85" mass="9151">RRTKAVKSTGADRAAAAAAASREQQIEPEKKSAVATSKTDLAAAEQGSSDWRAGRCRWRLEQRGAEALRSQSPISPNSRSRARSV</sequence>
<evidence type="ECO:0000313" key="2">
    <source>
        <dbReference type="EMBL" id="MCE3049927.1"/>
    </source>
</evidence>
<evidence type="ECO:0000256" key="1">
    <source>
        <dbReference type="SAM" id="MobiDB-lite"/>
    </source>
</evidence>
<feature type="region of interest" description="Disordered" evidence="1">
    <location>
        <begin position="63"/>
        <end position="85"/>
    </location>
</feature>